<dbReference type="AlphaFoldDB" id="A0A1Y0P1C8"/>
<evidence type="ECO:0000313" key="4">
    <source>
        <dbReference type="Proteomes" id="UP000722957"/>
    </source>
</evidence>
<dbReference type="Proteomes" id="UP000722957">
    <property type="component" value="Unassembled WGS sequence"/>
</dbReference>
<keyword evidence="2" id="KW-0472">Membrane</keyword>
<name>A0A1Y0P1C8_VIBAN</name>
<evidence type="ECO:0000256" key="2">
    <source>
        <dbReference type="SAM" id="Phobius"/>
    </source>
</evidence>
<proteinExistence type="predicted"/>
<feature type="coiled-coil region" evidence="1">
    <location>
        <begin position="172"/>
        <end position="199"/>
    </location>
</feature>
<evidence type="ECO:0000256" key="1">
    <source>
        <dbReference type="SAM" id="Coils"/>
    </source>
</evidence>
<feature type="transmembrane region" description="Helical" evidence="2">
    <location>
        <begin position="91"/>
        <end position="114"/>
    </location>
</feature>
<keyword evidence="2" id="KW-0812">Transmembrane</keyword>
<organism evidence="3 4">
    <name type="scientific">Vibrio anguillarum</name>
    <name type="common">Listonella anguillarum</name>
    <dbReference type="NCBI Taxonomy" id="55601"/>
    <lineage>
        <taxon>Bacteria</taxon>
        <taxon>Pseudomonadati</taxon>
        <taxon>Pseudomonadota</taxon>
        <taxon>Gammaproteobacteria</taxon>
        <taxon>Vibrionales</taxon>
        <taxon>Vibrionaceae</taxon>
        <taxon>Vibrio</taxon>
    </lineage>
</organism>
<evidence type="ECO:0000313" key="3">
    <source>
        <dbReference type="EMBL" id="MBF4272148.1"/>
    </source>
</evidence>
<dbReference type="KEGG" id="vau:VANGNB10_cI0132"/>
<protein>
    <submittedName>
        <fullName evidence="3">Phosphohydrolase</fullName>
    </submittedName>
</protein>
<dbReference type="RefSeq" id="WP_040122933.1">
    <property type="nucleotide sequence ID" value="NZ_CP031527.1"/>
</dbReference>
<reference evidence="3 4" key="1">
    <citation type="journal article" date="2021" name="PeerJ">
        <title>Analysis of 44 Vibrio anguillarum genomes reveals high genetic diversity.</title>
        <authorList>
            <person name="Hansen M.J."/>
            <person name="Dalsgaard I."/>
        </authorList>
    </citation>
    <scope>NUCLEOTIDE SEQUENCE [LARGE SCALE GENOMIC DNA]</scope>
    <source>
        <strain evidence="3 4">17-16730-2A</strain>
    </source>
</reference>
<gene>
    <name evidence="3" type="ORF">EAY07_08790</name>
</gene>
<keyword evidence="2" id="KW-1133">Transmembrane helix</keyword>
<feature type="transmembrane region" description="Helical" evidence="2">
    <location>
        <begin position="12"/>
        <end position="35"/>
    </location>
</feature>
<sequence length="219" mass="24247">MPDAMPSSPNIYKTIFCVSLITCSLFCIVLLALLVCLPSPSLLSYLGYADSVAIANADNINDPFTSHIVGELVKSGTLISLKDVWSFQTGFYQTIITFLIAINALIAAISVIYIKGTSEEKAEEITKRYMHSNTFNYILNEKVENEAESRLRIVQSDLNATAGDFERSLGTVDDALERLELLETENQTLRQQIKVISERVAELDTSESAGKEALLVRKE</sequence>
<comment type="caution">
    <text evidence="3">The sequence shown here is derived from an EMBL/GenBank/DDBJ whole genome shotgun (WGS) entry which is preliminary data.</text>
</comment>
<dbReference type="EMBL" id="RDOM01000014">
    <property type="protein sequence ID" value="MBF4272148.1"/>
    <property type="molecule type" value="Genomic_DNA"/>
</dbReference>
<keyword evidence="1" id="KW-0175">Coiled coil</keyword>
<accession>A0A1Y0P1C8</accession>